<dbReference type="EMBL" id="CP038865">
    <property type="protein sequence ID" value="QCA29360.1"/>
    <property type="molecule type" value="Genomic_DNA"/>
</dbReference>
<dbReference type="AlphaFoldDB" id="A0AAJ5EDX4"/>
<protein>
    <submittedName>
        <fullName evidence="2">Uncharacterized protein</fullName>
    </submittedName>
</protein>
<evidence type="ECO:0000313" key="1">
    <source>
        <dbReference type="EMBL" id="QCA29360.1"/>
    </source>
</evidence>
<dbReference type="EMBL" id="SRHU01000036">
    <property type="protein sequence ID" value="TFZ39348.1"/>
    <property type="molecule type" value="Genomic_DNA"/>
</dbReference>
<accession>A0AAJ5EDX4</accession>
<keyword evidence="3" id="KW-1185">Reference proteome</keyword>
<sequence length="95" mass="11066">MTKKERLDFVTDRIGKKRIILRTRTEVLMEQLLEQPFMKEDLIIINRGASPAYLDGYLSYKSLDALKLFIQESSLIHEEDIHLSLNIGLSDLYPL</sequence>
<dbReference type="Proteomes" id="UP000297725">
    <property type="component" value="Unassembled WGS sequence"/>
</dbReference>
<organism evidence="2 4">
    <name type="scientific">Vagococcus xieshaowenii</name>
    <dbReference type="NCBI Taxonomy" id="2562451"/>
    <lineage>
        <taxon>Bacteria</taxon>
        <taxon>Bacillati</taxon>
        <taxon>Bacillota</taxon>
        <taxon>Bacilli</taxon>
        <taxon>Lactobacillales</taxon>
        <taxon>Enterococcaceae</taxon>
        <taxon>Vagococcus</taxon>
    </lineage>
</organism>
<reference evidence="1 3" key="2">
    <citation type="journal article" date="2020" name="Int. J. Syst. Evol. Microbiol.">
        <title>Vagococcus xieshaowenii sp. nov., isolated from snow finch (Montifringilla taczanowskii) cloacal content.</title>
        <authorList>
            <person name="Ge Y."/>
            <person name="Yang J."/>
            <person name="Lai X.H."/>
            <person name="Zhang G."/>
            <person name="Jin D."/>
            <person name="Lu S."/>
            <person name="Wang B."/>
            <person name="Huang Y."/>
            <person name="Huang Y."/>
            <person name="Ren Z."/>
            <person name="Zhang X."/>
            <person name="Xu J."/>
        </authorList>
    </citation>
    <scope>NUCLEOTIDE SEQUENCE [LARGE SCALE GENOMIC DNA]</scope>
    <source>
        <strain evidence="3">personal::cf-49</strain>
        <strain evidence="1">Personal::cf-49</strain>
    </source>
</reference>
<name>A0AAJ5EDX4_9ENTE</name>
<evidence type="ECO:0000313" key="4">
    <source>
        <dbReference type="Proteomes" id="UP000297725"/>
    </source>
</evidence>
<dbReference type="Proteomes" id="UP000296883">
    <property type="component" value="Chromosome"/>
</dbReference>
<dbReference type="RefSeq" id="WP_135255197.1">
    <property type="nucleotide sequence ID" value="NZ_CP038865.1"/>
</dbReference>
<evidence type="ECO:0000313" key="2">
    <source>
        <dbReference type="EMBL" id="TFZ39348.1"/>
    </source>
</evidence>
<reference evidence="2 4" key="1">
    <citation type="submission" date="2019-03" db="EMBL/GenBank/DDBJ databases">
        <title>Vagococcus sp. was isolated fron gut of Carduelis flavirostris.</title>
        <authorList>
            <person name="Ge Y."/>
        </authorList>
    </citation>
    <scope>NUCLEOTIDE SEQUENCE [LARGE SCALE GENOMIC DNA]</scope>
    <source>
        <strain evidence="2 4">CF-210</strain>
    </source>
</reference>
<evidence type="ECO:0000313" key="3">
    <source>
        <dbReference type="Proteomes" id="UP000296883"/>
    </source>
</evidence>
<proteinExistence type="predicted"/>
<gene>
    <name evidence="2" type="ORF">E4031_09400</name>
    <name evidence="1" type="ORF">E4Z98_08525</name>
</gene>